<organism evidence="2 3">
    <name type="scientific">Humisphaera borealis</name>
    <dbReference type="NCBI Taxonomy" id="2807512"/>
    <lineage>
        <taxon>Bacteria</taxon>
        <taxon>Pseudomonadati</taxon>
        <taxon>Planctomycetota</taxon>
        <taxon>Phycisphaerae</taxon>
        <taxon>Tepidisphaerales</taxon>
        <taxon>Tepidisphaeraceae</taxon>
        <taxon>Humisphaera</taxon>
    </lineage>
</organism>
<dbReference type="InterPro" id="IPR010982">
    <property type="entry name" value="Lambda_DNA-bd_dom_sf"/>
</dbReference>
<dbReference type="Gene3D" id="1.10.260.40">
    <property type="entry name" value="lambda repressor-like DNA-binding domains"/>
    <property type="match status" value="1"/>
</dbReference>
<feature type="domain" description="HTH cro/C1-type" evidence="1">
    <location>
        <begin position="90"/>
        <end position="143"/>
    </location>
</feature>
<dbReference type="PANTHER" id="PTHR40455">
    <property type="entry name" value="ANTITOXIN HIGA"/>
    <property type="match status" value="1"/>
</dbReference>
<dbReference type="KEGG" id="hbs:IPV69_16480"/>
<dbReference type="GO" id="GO:0006355">
    <property type="term" value="P:regulation of DNA-templated transcription"/>
    <property type="evidence" value="ECO:0007669"/>
    <property type="project" value="InterPro"/>
</dbReference>
<evidence type="ECO:0000313" key="2">
    <source>
        <dbReference type="EMBL" id="QOV87872.1"/>
    </source>
</evidence>
<dbReference type="PANTHER" id="PTHR40455:SF1">
    <property type="entry name" value="ANTITOXIN HIGA"/>
    <property type="match status" value="1"/>
</dbReference>
<keyword evidence="3" id="KW-1185">Reference proteome</keyword>
<dbReference type="AlphaFoldDB" id="A0A7M2WRT5"/>
<proteinExistence type="predicted"/>
<evidence type="ECO:0000313" key="3">
    <source>
        <dbReference type="Proteomes" id="UP000593765"/>
    </source>
</evidence>
<dbReference type="InterPro" id="IPR039060">
    <property type="entry name" value="Antitox_HigA"/>
</dbReference>
<dbReference type="RefSeq" id="WP_206290787.1">
    <property type="nucleotide sequence ID" value="NZ_CP063458.1"/>
</dbReference>
<dbReference type="PROSITE" id="PS50943">
    <property type="entry name" value="HTH_CROC1"/>
    <property type="match status" value="1"/>
</dbReference>
<sequence length="144" mass="16242">MESANMPRIKHILSRDLPASFEALVRIYPPRAIQDEVDYKNTQELIDALTNRPKLSKGQADYLETLTQLFEVFEEEHEAIDSDLSPLDALRELLEQHAMSASDLGRLLGDRALGSRILSGDRELSKAHIRTLAEHFAVSADLFL</sequence>
<name>A0A7M2WRT5_9BACT</name>
<dbReference type="EMBL" id="CP063458">
    <property type="protein sequence ID" value="QOV87872.1"/>
    <property type="molecule type" value="Genomic_DNA"/>
</dbReference>
<dbReference type="GO" id="GO:0001046">
    <property type="term" value="F:core promoter sequence-specific DNA binding"/>
    <property type="evidence" value="ECO:0007669"/>
    <property type="project" value="TreeGrafter"/>
</dbReference>
<dbReference type="CDD" id="cd00093">
    <property type="entry name" value="HTH_XRE"/>
    <property type="match status" value="1"/>
</dbReference>
<dbReference type="SUPFAM" id="SSF47413">
    <property type="entry name" value="lambda repressor-like DNA-binding domains"/>
    <property type="match status" value="1"/>
</dbReference>
<protein>
    <submittedName>
        <fullName evidence="2">Transcriptional regulator</fullName>
    </submittedName>
</protein>
<accession>A0A7M2WRT5</accession>
<gene>
    <name evidence="2" type="ORF">IPV69_16480</name>
</gene>
<dbReference type="Proteomes" id="UP000593765">
    <property type="component" value="Chromosome"/>
</dbReference>
<dbReference type="SMART" id="SM00530">
    <property type="entry name" value="HTH_XRE"/>
    <property type="match status" value="1"/>
</dbReference>
<evidence type="ECO:0000259" key="1">
    <source>
        <dbReference type="PROSITE" id="PS50943"/>
    </source>
</evidence>
<dbReference type="InterPro" id="IPR001387">
    <property type="entry name" value="Cro/C1-type_HTH"/>
</dbReference>
<reference evidence="2 3" key="1">
    <citation type="submission" date="2020-10" db="EMBL/GenBank/DDBJ databases">
        <title>Wide distribution of Phycisphaera-like planctomycetes from WD2101 soil group in peatlands and genome analysis of the first cultivated representative.</title>
        <authorList>
            <person name="Dedysh S.N."/>
            <person name="Beletsky A.V."/>
            <person name="Ivanova A."/>
            <person name="Kulichevskaya I.S."/>
            <person name="Suzina N.E."/>
            <person name="Philippov D.A."/>
            <person name="Rakitin A.L."/>
            <person name="Mardanov A.V."/>
            <person name="Ravin N.V."/>
        </authorList>
    </citation>
    <scope>NUCLEOTIDE SEQUENCE [LARGE SCALE GENOMIC DNA]</scope>
    <source>
        <strain evidence="2 3">M1803</strain>
    </source>
</reference>